<keyword evidence="1" id="KW-0472">Membrane</keyword>
<sequence length="207" mass="22935">MSWTDMTHAVLPQAVFLPLWVKLSWALVASAVVLRLTYACKPTLWPAAVVAVVMLLPRTDVLSGYLALAFQTPSLVLVAWALWCWADVLQLRGPVVTTPLPVALLGVLLGWALVLDTLNYWPTFFNPQLYALGFDAAGLWGVLATAAAVLLWTEVPRRWVLSAVAVLAVYVLLRLPTGNVWDAVLDPFVWLALHVQLWRTWRASRAV</sequence>
<name>A0A315ES96_9BURK</name>
<accession>A0A315ES96</accession>
<protein>
    <submittedName>
        <fullName evidence="2">Uncharacterized protein</fullName>
    </submittedName>
</protein>
<gene>
    <name evidence="2" type="ORF">B9Z44_08805</name>
</gene>
<reference evidence="2 3" key="1">
    <citation type="submission" date="2017-04" db="EMBL/GenBank/DDBJ databases">
        <title>Unexpected and diverse lifestyles within the genus Limnohabitans.</title>
        <authorList>
            <person name="Kasalicky V."/>
            <person name="Mehrshad M."/>
            <person name="Andrei S.-A."/>
            <person name="Salcher M."/>
            <person name="Kratochvilova H."/>
            <person name="Simek K."/>
            <person name="Ghai R."/>
        </authorList>
    </citation>
    <scope>NUCLEOTIDE SEQUENCE [LARGE SCALE GENOMIC DNA]</scope>
    <source>
        <strain evidence="2 3">MWH-C5</strain>
    </source>
</reference>
<keyword evidence="1" id="KW-0812">Transmembrane</keyword>
<feature type="transmembrane region" description="Helical" evidence="1">
    <location>
        <begin position="159"/>
        <end position="177"/>
    </location>
</feature>
<feature type="transmembrane region" description="Helical" evidence="1">
    <location>
        <begin position="129"/>
        <end position="152"/>
    </location>
</feature>
<evidence type="ECO:0000313" key="3">
    <source>
        <dbReference type="Proteomes" id="UP000251341"/>
    </source>
</evidence>
<keyword evidence="3" id="KW-1185">Reference proteome</keyword>
<feature type="transmembrane region" description="Helical" evidence="1">
    <location>
        <begin position="65"/>
        <end position="83"/>
    </location>
</feature>
<dbReference type="AlphaFoldDB" id="A0A315ES96"/>
<feature type="transmembrane region" description="Helical" evidence="1">
    <location>
        <begin position="15"/>
        <end position="36"/>
    </location>
</feature>
<organism evidence="2 3">
    <name type="scientific">Limnohabitans curvus</name>
    <dbReference type="NCBI Taxonomy" id="323423"/>
    <lineage>
        <taxon>Bacteria</taxon>
        <taxon>Pseudomonadati</taxon>
        <taxon>Pseudomonadota</taxon>
        <taxon>Betaproteobacteria</taxon>
        <taxon>Burkholderiales</taxon>
        <taxon>Comamonadaceae</taxon>
        <taxon>Limnohabitans</taxon>
    </lineage>
</organism>
<keyword evidence="1" id="KW-1133">Transmembrane helix</keyword>
<dbReference type="EMBL" id="NESP01000001">
    <property type="protein sequence ID" value="PUE59665.1"/>
    <property type="molecule type" value="Genomic_DNA"/>
</dbReference>
<dbReference type="Proteomes" id="UP000251341">
    <property type="component" value="Unassembled WGS sequence"/>
</dbReference>
<evidence type="ECO:0000256" key="1">
    <source>
        <dbReference type="SAM" id="Phobius"/>
    </source>
</evidence>
<feature type="transmembrane region" description="Helical" evidence="1">
    <location>
        <begin position="95"/>
        <end position="114"/>
    </location>
</feature>
<proteinExistence type="predicted"/>
<dbReference type="RefSeq" id="WP_108402218.1">
    <property type="nucleotide sequence ID" value="NZ_NESP01000001.1"/>
</dbReference>
<feature type="transmembrane region" description="Helical" evidence="1">
    <location>
        <begin position="43"/>
        <end position="59"/>
    </location>
</feature>
<comment type="caution">
    <text evidence="2">The sequence shown here is derived from an EMBL/GenBank/DDBJ whole genome shotgun (WGS) entry which is preliminary data.</text>
</comment>
<evidence type="ECO:0000313" key="2">
    <source>
        <dbReference type="EMBL" id="PUE59665.1"/>
    </source>
</evidence>